<dbReference type="OrthoDB" id="332676at2"/>
<dbReference type="Pfam" id="PF00561">
    <property type="entry name" value="Abhydrolase_1"/>
    <property type="match status" value="1"/>
</dbReference>
<evidence type="ECO:0000313" key="6">
    <source>
        <dbReference type="EMBL" id="TQV80947.1"/>
    </source>
</evidence>
<keyword evidence="7" id="KW-1185">Reference proteome</keyword>
<feature type="active site" description="Charge relay system" evidence="4">
    <location>
        <position position="264"/>
    </location>
</feature>
<name>A0A545TUQ5_9PROT</name>
<keyword evidence="2" id="KW-0719">Serine esterase</keyword>
<dbReference type="GO" id="GO:0034338">
    <property type="term" value="F:short-chain carboxylesterase activity"/>
    <property type="evidence" value="ECO:0007669"/>
    <property type="project" value="TreeGrafter"/>
</dbReference>
<comment type="caution">
    <text evidence="6">The sequence shown here is derived from an EMBL/GenBank/DDBJ whole genome shotgun (WGS) entry which is preliminary data.</text>
</comment>
<evidence type="ECO:0000256" key="1">
    <source>
        <dbReference type="ARBA" id="ARBA00010884"/>
    </source>
</evidence>
<evidence type="ECO:0000313" key="7">
    <source>
        <dbReference type="Proteomes" id="UP000315252"/>
    </source>
</evidence>
<dbReference type="InterPro" id="IPR000952">
    <property type="entry name" value="AB_hydrolase_4_CS"/>
</dbReference>
<dbReference type="PROSITE" id="PS01133">
    <property type="entry name" value="UPF0017"/>
    <property type="match status" value="1"/>
</dbReference>
<evidence type="ECO:0000256" key="2">
    <source>
        <dbReference type="ARBA" id="ARBA00022487"/>
    </source>
</evidence>
<dbReference type="InterPro" id="IPR000073">
    <property type="entry name" value="AB_hydrolase_1"/>
</dbReference>
<dbReference type="PANTHER" id="PTHR10794">
    <property type="entry name" value="ABHYDROLASE DOMAIN-CONTAINING PROTEIN"/>
    <property type="match status" value="1"/>
</dbReference>
<feature type="active site" description="Charge relay system" evidence="4">
    <location>
        <position position="111"/>
    </location>
</feature>
<dbReference type="PIRSF" id="PIRSF005211">
    <property type="entry name" value="Ab_hydro_YheT"/>
    <property type="match status" value="1"/>
</dbReference>
<protein>
    <submittedName>
        <fullName evidence="6">Alpha/beta fold hydrolase</fullName>
    </submittedName>
</protein>
<accession>A0A545TUQ5</accession>
<evidence type="ECO:0000256" key="4">
    <source>
        <dbReference type="PIRSR" id="PIRSR005211-1"/>
    </source>
</evidence>
<dbReference type="AlphaFoldDB" id="A0A545TUQ5"/>
<dbReference type="Gene3D" id="3.40.50.1820">
    <property type="entry name" value="alpha/beta hydrolase"/>
    <property type="match status" value="1"/>
</dbReference>
<dbReference type="Proteomes" id="UP000315252">
    <property type="component" value="Unassembled WGS sequence"/>
</dbReference>
<dbReference type="InterPro" id="IPR029058">
    <property type="entry name" value="AB_hydrolase_fold"/>
</dbReference>
<dbReference type="GO" id="GO:0047372">
    <property type="term" value="F:monoacylglycerol lipase activity"/>
    <property type="evidence" value="ECO:0007669"/>
    <property type="project" value="TreeGrafter"/>
</dbReference>
<dbReference type="InterPro" id="IPR012020">
    <property type="entry name" value="ABHD4"/>
</dbReference>
<proteinExistence type="inferred from homology"/>
<organism evidence="6 7">
    <name type="scientific">Denitrobaculum tricleocarpae</name>
    <dbReference type="NCBI Taxonomy" id="2591009"/>
    <lineage>
        <taxon>Bacteria</taxon>
        <taxon>Pseudomonadati</taxon>
        <taxon>Pseudomonadota</taxon>
        <taxon>Alphaproteobacteria</taxon>
        <taxon>Rhodospirillales</taxon>
        <taxon>Rhodospirillaceae</taxon>
        <taxon>Denitrobaculum</taxon>
    </lineage>
</organism>
<dbReference type="SUPFAM" id="SSF53474">
    <property type="entry name" value="alpha/beta-Hydrolases"/>
    <property type="match status" value="1"/>
</dbReference>
<feature type="active site" description="Charge relay system" evidence="4">
    <location>
        <position position="235"/>
    </location>
</feature>
<evidence type="ECO:0000256" key="3">
    <source>
        <dbReference type="ARBA" id="ARBA00022801"/>
    </source>
</evidence>
<dbReference type="InterPro" id="IPR050960">
    <property type="entry name" value="AB_hydrolase_4_sf"/>
</dbReference>
<reference evidence="6 7" key="1">
    <citation type="submission" date="2019-06" db="EMBL/GenBank/DDBJ databases">
        <title>Whole genome sequence for Rhodospirillaceae sp. R148.</title>
        <authorList>
            <person name="Wang G."/>
        </authorList>
    </citation>
    <scope>NUCLEOTIDE SEQUENCE [LARGE SCALE GENOMIC DNA]</scope>
    <source>
        <strain evidence="6 7">R148</strain>
    </source>
</reference>
<keyword evidence="3 6" id="KW-0378">Hydrolase</keyword>
<evidence type="ECO:0000259" key="5">
    <source>
        <dbReference type="Pfam" id="PF00561"/>
    </source>
</evidence>
<sequence>MTDGSGDRLIAEVHEGEEAARERPLVLLIHGLTGCADSAYIRNTARVLLAAGFAVVRMNLRGAGPTAGSGASASRFHYHAGRSEDLRDFLTGLREQDSALCAQGFHLAGYSLGANMMLKFLAEYGRDFPVRAAVSVSAPLDLKATQVRMMAPRNRLYQNYLLERMKAETSAAVLEQAGITREALQKLENIFQYDDRVIAPANGFDGAEDYYRRCSSGAFLEAVAVPSLVIHAANDPWIPASSYMAALSLENPQVRTLLLEKGGHVGFHGRGGEMAWHDAAIRAVFAKAA</sequence>
<comment type="similarity">
    <text evidence="1">Belongs to the AB hydrolase superfamily. AB hydrolase 4 family.</text>
</comment>
<gene>
    <name evidence="6" type="ORF">FKG95_10165</name>
</gene>
<dbReference type="EMBL" id="VHSH01000003">
    <property type="protein sequence ID" value="TQV80947.1"/>
    <property type="molecule type" value="Genomic_DNA"/>
</dbReference>
<dbReference type="PANTHER" id="PTHR10794:SF94">
    <property type="entry name" value="ESTERASE YHET-RELATED"/>
    <property type="match status" value="1"/>
</dbReference>
<feature type="domain" description="AB hydrolase-1" evidence="5">
    <location>
        <begin position="24"/>
        <end position="267"/>
    </location>
</feature>